<evidence type="ECO:0000259" key="1">
    <source>
        <dbReference type="Pfam" id="PF12697"/>
    </source>
</evidence>
<dbReference type="Proteomes" id="UP000399805">
    <property type="component" value="Unassembled WGS sequence"/>
</dbReference>
<keyword evidence="2" id="KW-0378">Hydrolase</keyword>
<dbReference type="SUPFAM" id="SSF53474">
    <property type="entry name" value="alpha/beta-Hydrolases"/>
    <property type="match status" value="1"/>
</dbReference>
<dbReference type="EMBL" id="CABVGP010000004">
    <property type="protein sequence ID" value="VVJ25160.1"/>
    <property type="molecule type" value="Genomic_DNA"/>
</dbReference>
<protein>
    <submittedName>
        <fullName evidence="2">Hydrolase</fullName>
    </submittedName>
</protein>
<reference evidence="2 3" key="1">
    <citation type="submission" date="2019-09" db="EMBL/GenBank/DDBJ databases">
        <authorList>
            <person name="Leyn A S."/>
        </authorList>
    </citation>
    <scope>NUCLEOTIDE SEQUENCE [LARGE SCALE GENOMIC DNA]</scope>
    <source>
        <strain evidence="2">AA231_1</strain>
    </source>
</reference>
<organism evidence="2 3">
    <name type="scientific">Amycolatopsis camponoti</name>
    <dbReference type="NCBI Taxonomy" id="2606593"/>
    <lineage>
        <taxon>Bacteria</taxon>
        <taxon>Bacillati</taxon>
        <taxon>Actinomycetota</taxon>
        <taxon>Actinomycetes</taxon>
        <taxon>Pseudonocardiales</taxon>
        <taxon>Pseudonocardiaceae</taxon>
        <taxon>Amycolatopsis</taxon>
    </lineage>
</organism>
<keyword evidence="3" id="KW-1185">Reference proteome</keyword>
<dbReference type="Gene3D" id="3.40.50.1820">
    <property type="entry name" value="alpha/beta hydrolase"/>
    <property type="match status" value="2"/>
</dbReference>
<dbReference type="PANTHER" id="PTHR43689">
    <property type="entry name" value="HYDROLASE"/>
    <property type="match status" value="1"/>
</dbReference>
<gene>
    <name evidence="2" type="ORF">AA23TX_09908</name>
</gene>
<evidence type="ECO:0000313" key="2">
    <source>
        <dbReference type="EMBL" id="VVJ25160.1"/>
    </source>
</evidence>
<sequence length="232" mass="24429">MSRTLRPHPGLDIPLVDTGRGNRTVLVLHGGAGPRGVEPIVEHFAPTARVLAPTHPGWSGTPRPDWFSGVDDLAITYLDLLDDEDVDDVLVVASSFGGWVASEMAVRDRGHRLGRLVVLDGIGPEVEGHAISLPQPPPGAPGPDPADMAALRAYGGPGIADPKLLRRLARVRIPALLVWGADDVVVPPEFGKVYAAAFADARFEVVAGAGHVPHVQAPAETFAVIDEFAGRA</sequence>
<dbReference type="InterPro" id="IPR000073">
    <property type="entry name" value="AB_hydrolase_1"/>
</dbReference>
<dbReference type="PANTHER" id="PTHR43689:SF8">
    <property type="entry name" value="ALPHA_BETA-HYDROLASES SUPERFAMILY PROTEIN"/>
    <property type="match status" value="1"/>
</dbReference>
<feature type="domain" description="AB hydrolase-1" evidence="1">
    <location>
        <begin position="25"/>
        <end position="223"/>
    </location>
</feature>
<evidence type="ECO:0000313" key="3">
    <source>
        <dbReference type="Proteomes" id="UP000399805"/>
    </source>
</evidence>
<dbReference type="RefSeq" id="WP_230863141.1">
    <property type="nucleotide sequence ID" value="NZ_CABVGP010000004.1"/>
</dbReference>
<dbReference type="AlphaFoldDB" id="A0A6I8MAR0"/>
<dbReference type="GO" id="GO:0016787">
    <property type="term" value="F:hydrolase activity"/>
    <property type="evidence" value="ECO:0007669"/>
    <property type="project" value="UniProtKB-KW"/>
</dbReference>
<dbReference type="InterPro" id="IPR029058">
    <property type="entry name" value="AB_hydrolase_fold"/>
</dbReference>
<proteinExistence type="predicted"/>
<accession>A0A6I8MAR0</accession>
<name>A0A6I8MAR0_9PSEU</name>
<dbReference type="Pfam" id="PF12697">
    <property type="entry name" value="Abhydrolase_6"/>
    <property type="match status" value="1"/>
</dbReference>